<evidence type="ECO:0000313" key="2">
    <source>
        <dbReference type="EMBL" id="CAE8643991.1"/>
    </source>
</evidence>
<accession>A0A813HZL9</accession>
<dbReference type="AlphaFoldDB" id="A0A813HZL9"/>
<feature type="compositionally biased region" description="Basic and acidic residues" evidence="1">
    <location>
        <begin position="233"/>
        <end position="242"/>
    </location>
</feature>
<evidence type="ECO:0000256" key="1">
    <source>
        <dbReference type="SAM" id="MobiDB-lite"/>
    </source>
</evidence>
<sequence length="256" mass="29091">EALALSLSSVSEQLWIQILSYAEPPHPSLVGVACRILLPASRDNMLWKLMCQHHWHDKLPHRWSELLSQTAGAETTLVASGARAASVDWLRMFQEAWLDAKRTAISVEELCEVSWMVTFESRWDGRVSRQGFFLPNRTFHNNKGQWSTSVPWDLKLGGKRVVLGHFADLVVSRTETWGWRMQNSTSLYESFVPEASDGARALLLPPRFMLPHEFIRGNGAEEESESVSGHSRSGSDVEGDRLDTEVRVRREFVSMR</sequence>
<organism evidence="2 3">
    <name type="scientific">Polarella glacialis</name>
    <name type="common">Dinoflagellate</name>
    <dbReference type="NCBI Taxonomy" id="89957"/>
    <lineage>
        <taxon>Eukaryota</taxon>
        <taxon>Sar</taxon>
        <taxon>Alveolata</taxon>
        <taxon>Dinophyceae</taxon>
        <taxon>Suessiales</taxon>
        <taxon>Suessiaceae</taxon>
        <taxon>Polarella</taxon>
    </lineage>
</organism>
<protein>
    <recommendedName>
        <fullName evidence="4">F-box domain-containing protein</fullName>
    </recommendedName>
</protein>
<dbReference type="SUPFAM" id="SSF81383">
    <property type="entry name" value="F-box domain"/>
    <property type="match status" value="1"/>
</dbReference>
<dbReference type="InterPro" id="IPR036047">
    <property type="entry name" value="F-box-like_dom_sf"/>
</dbReference>
<evidence type="ECO:0000313" key="3">
    <source>
        <dbReference type="Proteomes" id="UP000626109"/>
    </source>
</evidence>
<dbReference type="Proteomes" id="UP000626109">
    <property type="component" value="Unassembled WGS sequence"/>
</dbReference>
<feature type="non-terminal residue" evidence="2">
    <location>
        <position position="1"/>
    </location>
</feature>
<name>A0A813HZL9_POLGL</name>
<comment type="caution">
    <text evidence="2">The sequence shown here is derived from an EMBL/GenBank/DDBJ whole genome shotgun (WGS) entry which is preliminary data.</text>
</comment>
<gene>
    <name evidence="2" type="ORF">PGLA2088_LOCUS2654</name>
</gene>
<reference evidence="2" key="1">
    <citation type="submission" date="2021-02" db="EMBL/GenBank/DDBJ databases">
        <authorList>
            <person name="Dougan E. K."/>
            <person name="Rhodes N."/>
            <person name="Thang M."/>
            <person name="Chan C."/>
        </authorList>
    </citation>
    <scope>NUCLEOTIDE SEQUENCE</scope>
</reference>
<dbReference type="EMBL" id="CAJNNW010002202">
    <property type="protein sequence ID" value="CAE8643991.1"/>
    <property type="molecule type" value="Genomic_DNA"/>
</dbReference>
<evidence type="ECO:0008006" key="4">
    <source>
        <dbReference type="Google" id="ProtNLM"/>
    </source>
</evidence>
<feature type="region of interest" description="Disordered" evidence="1">
    <location>
        <begin position="219"/>
        <end position="242"/>
    </location>
</feature>
<proteinExistence type="predicted"/>